<dbReference type="EMBL" id="AJWK01013938">
    <property type="status" value="NOT_ANNOTATED_CDS"/>
    <property type="molecule type" value="Genomic_DNA"/>
</dbReference>
<evidence type="ECO:0000256" key="3">
    <source>
        <dbReference type="SAM" id="SignalP"/>
    </source>
</evidence>
<protein>
    <submittedName>
        <fullName evidence="4">Putative prespore vesicle protein</fullName>
    </submittedName>
</protein>
<dbReference type="AlphaFoldDB" id="A0A1B0CJ04"/>
<feature type="chain" id="PRO_5044555321" evidence="3">
    <location>
        <begin position="20"/>
        <end position="308"/>
    </location>
</feature>
<dbReference type="Proteomes" id="UP000092461">
    <property type="component" value="Unassembled WGS sequence"/>
</dbReference>
<feature type="region of interest" description="Disordered" evidence="2">
    <location>
        <begin position="239"/>
        <end position="301"/>
    </location>
</feature>
<evidence type="ECO:0000313" key="6">
    <source>
        <dbReference type="Proteomes" id="UP000092461"/>
    </source>
</evidence>
<dbReference type="PANTHER" id="PTHR37161:SF3">
    <property type="entry name" value="HDC10475"/>
    <property type="match status" value="1"/>
</dbReference>
<dbReference type="InterPro" id="IPR007999">
    <property type="entry name" value="DUF745"/>
</dbReference>
<keyword evidence="3" id="KW-0732">Signal</keyword>
<feature type="compositionally biased region" description="Low complexity" evidence="2">
    <location>
        <begin position="239"/>
        <end position="250"/>
    </location>
</feature>
<proteinExistence type="predicted"/>
<reference evidence="6" key="1">
    <citation type="submission" date="2012-05" db="EMBL/GenBank/DDBJ databases">
        <title>Whole Genome Assembly of Lutzomyia longipalpis.</title>
        <authorList>
            <person name="Richards S."/>
            <person name="Qu C."/>
            <person name="Dillon R."/>
            <person name="Worley K."/>
            <person name="Scherer S."/>
            <person name="Batterton M."/>
            <person name="Taylor A."/>
            <person name="Hawes A."/>
            <person name="Hernandez B."/>
            <person name="Kovar C."/>
            <person name="Mandapat C."/>
            <person name="Pham C."/>
            <person name="Qu C."/>
            <person name="Jing C."/>
            <person name="Bess C."/>
            <person name="Bandaranaike D."/>
            <person name="Ngo D."/>
            <person name="Ongeri F."/>
            <person name="Arias F."/>
            <person name="Lara F."/>
            <person name="Weissenberger G."/>
            <person name="Kamau G."/>
            <person name="Han H."/>
            <person name="Shen H."/>
            <person name="Dinh H."/>
            <person name="Khalil I."/>
            <person name="Jones J."/>
            <person name="Shafer J."/>
            <person name="Jayaseelan J."/>
            <person name="Quiroz J."/>
            <person name="Blankenburg K."/>
            <person name="Nguyen L."/>
            <person name="Jackson L."/>
            <person name="Francisco L."/>
            <person name="Tang L.-Y."/>
            <person name="Pu L.-L."/>
            <person name="Perales L."/>
            <person name="Lorensuhewa L."/>
            <person name="Munidasa M."/>
            <person name="Coyle M."/>
            <person name="Taylor M."/>
            <person name="Puazo M."/>
            <person name="Firestine M."/>
            <person name="Scheel M."/>
            <person name="Javaid M."/>
            <person name="Wang M."/>
            <person name="Li M."/>
            <person name="Tabassum N."/>
            <person name="Saada N."/>
            <person name="Osuji N."/>
            <person name="Aqrawi P."/>
            <person name="Fu Q."/>
            <person name="Thornton R."/>
            <person name="Raj R."/>
            <person name="Goodspeed R."/>
            <person name="Mata R."/>
            <person name="Najjar R."/>
            <person name="Gubbala S."/>
            <person name="Lee S."/>
            <person name="Denson S."/>
            <person name="Patil S."/>
            <person name="Macmil S."/>
            <person name="Qi S."/>
            <person name="Matskevitch T."/>
            <person name="Palculict T."/>
            <person name="Mathew T."/>
            <person name="Vee V."/>
            <person name="Velamala V."/>
            <person name="Korchina V."/>
            <person name="Cai W."/>
            <person name="Liu W."/>
            <person name="Dai W."/>
            <person name="Zou X."/>
            <person name="Zhu Y."/>
            <person name="Zhang Y."/>
            <person name="Wu Y.-Q."/>
            <person name="Xin Y."/>
            <person name="Nazarath L."/>
            <person name="Kovar C."/>
            <person name="Han Y."/>
            <person name="Muzny D."/>
            <person name="Gibbs R."/>
        </authorList>
    </citation>
    <scope>NUCLEOTIDE SEQUENCE [LARGE SCALE GENOMIC DNA]</scope>
    <source>
        <strain evidence="6">Jacobina</strain>
    </source>
</reference>
<keyword evidence="1" id="KW-0175">Coiled coil</keyword>
<name>A0A1B0CJ04_LUTLO</name>
<dbReference type="EnsemblMetazoa" id="LLOJ004437-RA">
    <property type="protein sequence ID" value="LLOJ004437-PA"/>
    <property type="gene ID" value="LLOJ004437"/>
</dbReference>
<evidence type="ECO:0000313" key="5">
    <source>
        <dbReference type="EnsemblMetazoa" id="LLOJ004437-PA"/>
    </source>
</evidence>
<dbReference type="VEuPathDB" id="VectorBase:LLONM1_000062"/>
<dbReference type="Pfam" id="PF05335">
    <property type="entry name" value="DUF745"/>
    <property type="match status" value="1"/>
</dbReference>
<organism evidence="5 6">
    <name type="scientific">Lutzomyia longipalpis</name>
    <name type="common">Sand fly</name>
    <dbReference type="NCBI Taxonomy" id="7200"/>
    <lineage>
        <taxon>Eukaryota</taxon>
        <taxon>Metazoa</taxon>
        <taxon>Ecdysozoa</taxon>
        <taxon>Arthropoda</taxon>
        <taxon>Hexapoda</taxon>
        <taxon>Insecta</taxon>
        <taxon>Pterygota</taxon>
        <taxon>Neoptera</taxon>
        <taxon>Endopterygota</taxon>
        <taxon>Diptera</taxon>
        <taxon>Nematocera</taxon>
        <taxon>Psychodoidea</taxon>
        <taxon>Psychodidae</taxon>
        <taxon>Lutzomyia</taxon>
        <taxon>Lutzomyia</taxon>
    </lineage>
</organism>
<evidence type="ECO:0000313" key="4">
    <source>
        <dbReference type="EMBL" id="MBC1175821.1"/>
    </source>
</evidence>
<reference evidence="5" key="3">
    <citation type="submission" date="2020-05" db="UniProtKB">
        <authorList>
            <consortium name="EnsemblMetazoa"/>
        </authorList>
    </citation>
    <scope>IDENTIFICATION</scope>
    <source>
        <strain evidence="5">Jacobina</strain>
    </source>
</reference>
<accession>A0A1B0CJ04</accession>
<keyword evidence="6" id="KW-1185">Reference proteome</keyword>
<dbReference type="PANTHER" id="PTHR37161">
    <property type="entry name" value="HDC10475"/>
    <property type="match status" value="1"/>
</dbReference>
<evidence type="ECO:0000256" key="1">
    <source>
        <dbReference type="SAM" id="Coils"/>
    </source>
</evidence>
<feature type="compositionally biased region" description="Basic and acidic residues" evidence="2">
    <location>
        <begin position="252"/>
        <end position="269"/>
    </location>
</feature>
<dbReference type="VEuPathDB" id="VectorBase:LLOJ004437"/>
<feature type="coiled-coil region" evidence="1">
    <location>
        <begin position="134"/>
        <end position="164"/>
    </location>
</feature>
<reference evidence="4" key="2">
    <citation type="journal article" date="2020" name="BMC">
        <title>Leishmania infection induces a limited differential gene expression in the sand fly midgut.</title>
        <authorList>
            <person name="Coutinho-Abreu I.V."/>
            <person name="Serafim T.D."/>
            <person name="Meneses C."/>
            <person name="Kamhawi S."/>
            <person name="Oliveira F."/>
            <person name="Valenzuela J.G."/>
        </authorList>
    </citation>
    <scope>NUCLEOTIDE SEQUENCE</scope>
    <source>
        <strain evidence="4">Jacobina</strain>
        <tissue evidence="4">Midgut</tissue>
    </source>
</reference>
<evidence type="ECO:0000256" key="2">
    <source>
        <dbReference type="SAM" id="MobiDB-lite"/>
    </source>
</evidence>
<sequence>MRITTLVSIVLCLIVAVSARSHHKASKKKDYEYDYGGDYAGNNHASYSSVAESHGVSAKSGYSAGSGLRSIAQGSADQANSAVANQHAAAKQAAFVAKNTLAQQAVQASATAQAALAGKQVLLQGLEQQSIEAHQALDSEIQQLQQAKRSAKAAQQSAQQALNHVAVLTAALNNAQSSSDHAQQAATEAAAELASQTAMVGTAKARLESIEEQLHAARIDFEATQAAAAKAAASAQEAQNNAAEAAVHAQVHTHDSIGHGSDTSDHQIEDVATNHNYGEFQPSSPSHSQHSHQDATSYQQQQQYLAGY</sequence>
<feature type="signal peptide" evidence="3">
    <location>
        <begin position="1"/>
        <end position="19"/>
    </location>
</feature>
<dbReference type="EMBL" id="GITU01007118">
    <property type="protein sequence ID" value="MBC1175821.1"/>
    <property type="molecule type" value="Transcribed_RNA"/>
</dbReference>